<accession>A0A5P1FU30</accession>
<feature type="region of interest" description="Disordered" evidence="1">
    <location>
        <begin position="102"/>
        <end position="128"/>
    </location>
</feature>
<dbReference type="Gramene" id="ONK80221">
    <property type="protein sequence ID" value="ONK80221"/>
    <property type="gene ID" value="A4U43_C01F15260"/>
</dbReference>
<organism evidence="2 3">
    <name type="scientific">Asparagus officinalis</name>
    <name type="common">Garden asparagus</name>
    <dbReference type="NCBI Taxonomy" id="4686"/>
    <lineage>
        <taxon>Eukaryota</taxon>
        <taxon>Viridiplantae</taxon>
        <taxon>Streptophyta</taxon>
        <taxon>Embryophyta</taxon>
        <taxon>Tracheophyta</taxon>
        <taxon>Spermatophyta</taxon>
        <taxon>Magnoliopsida</taxon>
        <taxon>Liliopsida</taxon>
        <taxon>Asparagales</taxon>
        <taxon>Asparagaceae</taxon>
        <taxon>Asparagoideae</taxon>
        <taxon>Asparagus</taxon>
    </lineage>
</organism>
<sequence>MQLWSEAEDGERCGSGLKGGGGRAGVFVGEDERGGALGCRRGGAGGAEVRAAVDLGRRRVSSGEARRGVGRNGRWGERHAMWVMIGAGAEVVGLGGRRKRVGRGLGAGEKGARDGGRSASWSERPARL</sequence>
<evidence type="ECO:0000313" key="2">
    <source>
        <dbReference type="EMBL" id="ONK80221.1"/>
    </source>
</evidence>
<dbReference type="AlphaFoldDB" id="A0A5P1FU30"/>
<proteinExistence type="predicted"/>
<dbReference type="Proteomes" id="UP000243459">
    <property type="component" value="Chromosome 1"/>
</dbReference>
<evidence type="ECO:0000313" key="3">
    <source>
        <dbReference type="Proteomes" id="UP000243459"/>
    </source>
</evidence>
<reference evidence="3" key="1">
    <citation type="journal article" date="2017" name="Nat. Commun.">
        <title>The asparagus genome sheds light on the origin and evolution of a young Y chromosome.</title>
        <authorList>
            <person name="Harkess A."/>
            <person name="Zhou J."/>
            <person name="Xu C."/>
            <person name="Bowers J.E."/>
            <person name="Van der Hulst R."/>
            <person name="Ayyampalayam S."/>
            <person name="Mercati F."/>
            <person name="Riccardi P."/>
            <person name="McKain M.R."/>
            <person name="Kakrana A."/>
            <person name="Tang H."/>
            <person name="Ray J."/>
            <person name="Groenendijk J."/>
            <person name="Arikit S."/>
            <person name="Mathioni S.M."/>
            <person name="Nakano M."/>
            <person name="Shan H."/>
            <person name="Telgmann-Rauber A."/>
            <person name="Kanno A."/>
            <person name="Yue Z."/>
            <person name="Chen H."/>
            <person name="Li W."/>
            <person name="Chen Y."/>
            <person name="Xu X."/>
            <person name="Zhang Y."/>
            <person name="Luo S."/>
            <person name="Chen H."/>
            <person name="Gao J."/>
            <person name="Mao Z."/>
            <person name="Pires J.C."/>
            <person name="Luo M."/>
            <person name="Kudrna D."/>
            <person name="Wing R.A."/>
            <person name="Meyers B.C."/>
            <person name="Yi K."/>
            <person name="Kong H."/>
            <person name="Lavrijsen P."/>
            <person name="Sunseri F."/>
            <person name="Falavigna A."/>
            <person name="Ye Y."/>
            <person name="Leebens-Mack J.H."/>
            <person name="Chen G."/>
        </authorList>
    </citation>
    <scope>NUCLEOTIDE SEQUENCE [LARGE SCALE GENOMIC DNA]</scope>
    <source>
        <strain evidence="3">cv. DH0086</strain>
    </source>
</reference>
<evidence type="ECO:0000256" key="1">
    <source>
        <dbReference type="SAM" id="MobiDB-lite"/>
    </source>
</evidence>
<protein>
    <submittedName>
        <fullName evidence="2">Uncharacterized protein</fullName>
    </submittedName>
</protein>
<gene>
    <name evidence="2" type="ORF">A4U43_C01F15260</name>
</gene>
<keyword evidence="3" id="KW-1185">Reference proteome</keyword>
<dbReference type="EMBL" id="CM007381">
    <property type="protein sequence ID" value="ONK80221.1"/>
    <property type="molecule type" value="Genomic_DNA"/>
</dbReference>
<name>A0A5P1FU30_ASPOF</name>